<dbReference type="RefSeq" id="WP_049737780.1">
    <property type="nucleotide sequence ID" value="NZ_BJON01000012.1"/>
</dbReference>
<dbReference type="PATRIC" id="fig|54915.3.peg.6934"/>
<dbReference type="Proteomes" id="UP000319578">
    <property type="component" value="Unassembled WGS sequence"/>
</dbReference>
<dbReference type="EMBL" id="BJON01000012">
    <property type="protein sequence ID" value="GED69385.1"/>
    <property type="molecule type" value="Genomic_DNA"/>
</dbReference>
<evidence type="ECO:0000313" key="4">
    <source>
        <dbReference type="Proteomes" id="UP000319578"/>
    </source>
</evidence>
<dbReference type="OrthoDB" id="1919832at2"/>
<sequence>MANNFGRVVEVMVSNMLFSMDKYAIEGTIPFDNDLLPNESEIKLWNLSKDTISRIKRNETLMINAGYRGDVGVILHGFVSSVLTKREGVDAVTSIHVLDSQDLSKRKVKDITYAEGTLASYILKQMVGQLGLPIAQFELNQDYRYEEGYTASGEVTDIIGKVAKDCGTSAYINKGKVYIRNLRRGADDVFALSKGTGLIGSSEPFEEEKFKGYRIKSQLQYRITTASVVDLKCKDFEGRVHVRSGTHTFSRTGDFMTDVEAILP</sequence>
<dbReference type="Proteomes" id="UP000036834">
    <property type="component" value="Unassembled WGS sequence"/>
</dbReference>
<dbReference type="STRING" id="54915.ADS79_07505"/>
<evidence type="ECO:0000313" key="2">
    <source>
        <dbReference type="EMBL" id="KNB73773.1"/>
    </source>
</evidence>
<evidence type="ECO:0000313" key="1">
    <source>
        <dbReference type="EMBL" id="GED69385.1"/>
    </source>
</evidence>
<reference evidence="3" key="1">
    <citation type="submission" date="2015-07" db="EMBL/GenBank/DDBJ databases">
        <title>Genome sequencing project for genomic taxonomy and phylogenomics of Bacillus-like bacteria.</title>
        <authorList>
            <person name="Liu B."/>
            <person name="Wang J."/>
            <person name="Zhu Y."/>
            <person name="Liu G."/>
            <person name="Chen Q."/>
            <person name="Chen Z."/>
            <person name="Lan J."/>
            <person name="Che J."/>
            <person name="Ge C."/>
            <person name="Shi H."/>
            <person name="Pan Z."/>
            <person name="Liu X."/>
        </authorList>
    </citation>
    <scope>NUCLEOTIDE SEQUENCE [LARGE SCALE GENOMIC DNA]</scope>
    <source>
        <strain evidence="3">DSM 9887</strain>
    </source>
</reference>
<comment type="caution">
    <text evidence="2">The sequence shown here is derived from an EMBL/GenBank/DDBJ whole genome shotgun (WGS) entry which is preliminary data.</text>
</comment>
<dbReference type="EMBL" id="LGIQ01000005">
    <property type="protein sequence ID" value="KNB73773.1"/>
    <property type="molecule type" value="Genomic_DNA"/>
</dbReference>
<gene>
    <name evidence="2" type="ORF">ADS79_07505</name>
    <name evidence="1" type="ORF">BRE01_30870</name>
</gene>
<proteinExistence type="predicted"/>
<organism evidence="2 3">
    <name type="scientific">Brevibacillus reuszeri</name>
    <dbReference type="NCBI Taxonomy" id="54915"/>
    <lineage>
        <taxon>Bacteria</taxon>
        <taxon>Bacillati</taxon>
        <taxon>Bacillota</taxon>
        <taxon>Bacilli</taxon>
        <taxon>Bacillales</taxon>
        <taxon>Paenibacillaceae</taxon>
        <taxon>Brevibacillus</taxon>
    </lineage>
</organism>
<protein>
    <submittedName>
        <fullName evidence="2">Uncharacterized protein</fullName>
    </submittedName>
</protein>
<accession>A0A0K9YYH9</accession>
<reference evidence="2" key="2">
    <citation type="submission" date="2015-07" db="EMBL/GenBank/DDBJ databases">
        <title>MeaNS - Measles Nucleotide Surveillance Program.</title>
        <authorList>
            <person name="Tran T."/>
            <person name="Druce J."/>
        </authorList>
    </citation>
    <scope>NUCLEOTIDE SEQUENCE</scope>
    <source>
        <strain evidence="2">DSM 9887</strain>
    </source>
</reference>
<name>A0A0K9YYH9_9BACL</name>
<keyword evidence="4" id="KW-1185">Reference proteome</keyword>
<evidence type="ECO:0000313" key="3">
    <source>
        <dbReference type="Proteomes" id="UP000036834"/>
    </source>
</evidence>
<dbReference type="AlphaFoldDB" id="A0A0K9YYH9"/>
<reference evidence="1 4" key="3">
    <citation type="submission" date="2019-06" db="EMBL/GenBank/DDBJ databases">
        <title>Whole genome shotgun sequence of Brevibacillus reuszeri NBRC 15719.</title>
        <authorList>
            <person name="Hosoyama A."/>
            <person name="Uohara A."/>
            <person name="Ohji S."/>
            <person name="Ichikawa N."/>
        </authorList>
    </citation>
    <scope>NUCLEOTIDE SEQUENCE [LARGE SCALE GENOMIC DNA]</scope>
    <source>
        <strain evidence="1 4">NBRC 15719</strain>
    </source>
</reference>
<dbReference type="NCBIfam" id="NF047561">
    <property type="entry name" value="orf58_phage_fam"/>
    <property type="match status" value="1"/>
</dbReference>